<gene>
    <name evidence="2" type="ORF">MEBOL_004006</name>
</gene>
<name>A0A250IFK4_9BACT</name>
<dbReference type="InterPro" id="IPR016181">
    <property type="entry name" value="Acyl_CoA_acyltransferase"/>
</dbReference>
<protein>
    <submittedName>
        <fullName evidence="2">GNAT family N-acetyltransferase</fullName>
    </submittedName>
</protein>
<sequence>MERVPIYQLSSEDPIWGSLRLDYPGFDDWLQKSKREHRMAWVVWGPDREAVAGLCLMKPETGPEFGMEGKLLKLSSFKVSERHRGFRYGELLMKAAFNSGYDEGFDWIYVTAFPKQAELISMFENFGFDEWPERKTNGELVLRKPLKASKEDW</sequence>
<dbReference type="GO" id="GO:0016747">
    <property type="term" value="F:acyltransferase activity, transferring groups other than amino-acyl groups"/>
    <property type="evidence" value="ECO:0007669"/>
    <property type="project" value="InterPro"/>
</dbReference>
<dbReference type="SUPFAM" id="SSF55729">
    <property type="entry name" value="Acyl-CoA N-acyltransferases (Nat)"/>
    <property type="match status" value="1"/>
</dbReference>
<dbReference type="Gene3D" id="3.40.630.30">
    <property type="match status" value="1"/>
</dbReference>
<evidence type="ECO:0000313" key="2">
    <source>
        <dbReference type="EMBL" id="ATB30545.1"/>
    </source>
</evidence>
<organism evidence="2 3">
    <name type="scientific">Melittangium boletus DSM 14713</name>
    <dbReference type="NCBI Taxonomy" id="1294270"/>
    <lineage>
        <taxon>Bacteria</taxon>
        <taxon>Pseudomonadati</taxon>
        <taxon>Myxococcota</taxon>
        <taxon>Myxococcia</taxon>
        <taxon>Myxococcales</taxon>
        <taxon>Cystobacterineae</taxon>
        <taxon>Archangiaceae</taxon>
        <taxon>Melittangium</taxon>
    </lineage>
</organism>
<dbReference type="EMBL" id="CP022163">
    <property type="protein sequence ID" value="ATB30545.1"/>
    <property type="molecule type" value="Genomic_DNA"/>
</dbReference>
<dbReference type="KEGG" id="mbd:MEBOL_004006"/>
<evidence type="ECO:0000313" key="3">
    <source>
        <dbReference type="Proteomes" id="UP000217289"/>
    </source>
</evidence>
<dbReference type="InterPro" id="IPR000182">
    <property type="entry name" value="GNAT_dom"/>
</dbReference>
<keyword evidence="3" id="KW-1185">Reference proteome</keyword>
<keyword evidence="2" id="KW-0808">Transferase</keyword>
<feature type="domain" description="N-acetyltransferase" evidence="1">
    <location>
        <begin position="1"/>
        <end position="147"/>
    </location>
</feature>
<proteinExistence type="predicted"/>
<dbReference type="Proteomes" id="UP000217289">
    <property type="component" value="Chromosome"/>
</dbReference>
<dbReference type="AlphaFoldDB" id="A0A250IFK4"/>
<accession>A0A250IFK4</accession>
<dbReference type="Pfam" id="PF00583">
    <property type="entry name" value="Acetyltransf_1"/>
    <property type="match status" value="1"/>
</dbReference>
<evidence type="ECO:0000259" key="1">
    <source>
        <dbReference type="PROSITE" id="PS51186"/>
    </source>
</evidence>
<dbReference type="PROSITE" id="PS51186">
    <property type="entry name" value="GNAT"/>
    <property type="match status" value="1"/>
</dbReference>
<reference evidence="2 3" key="1">
    <citation type="submission" date="2017-06" db="EMBL/GenBank/DDBJ databases">
        <authorList>
            <person name="Kim H.J."/>
            <person name="Triplett B.A."/>
        </authorList>
    </citation>
    <scope>NUCLEOTIDE SEQUENCE [LARGE SCALE GENOMIC DNA]</scope>
    <source>
        <strain evidence="2 3">DSM 14713</strain>
    </source>
</reference>